<proteinExistence type="predicted"/>
<dbReference type="Pfam" id="PF02333">
    <property type="entry name" value="Phytase"/>
    <property type="match status" value="1"/>
</dbReference>
<gene>
    <name evidence="2" type="ORF">ACFFJP_01425</name>
</gene>
<dbReference type="InterPro" id="IPR003431">
    <property type="entry name" value="B-propeller_Phytase"/>
</dbReference>
<dbReference type="Proteomes" id="UP001589813">
    <property type="component" value="Unassembled WGS sequence"/>
</dbReference>
<dbReference type="PROSITE" id="PS51662">
    <property type="entry name" value="BP_PHYTASE"/>
    <property type="match status" value="2"/>
</dbReference>
<accession>A0ABV6B7Z6</accession>
<name>A0ABV6B7Z6_9GAMM</name>
<feature type="domain" description="BPP" evidence="1">
    <location>
        <begin position="332"/>
        <end position="663"/>
    </location>
</feature>
<dbReference type="RefSeq" id="WP_377239689.1">
    <property type="nucleotide sequence ID" value="NZ_JBHLXP010000001.1"/>
</dbReference>
<evidence type="ECO:0000259" key="1">
    <source>
        <dbReference type="PROSITE" id="PS51662"/>
    </source>
</evidence>
<evidence type="ECO:0000313" key="2">
    <source>
        <dbReference type="EMBL" id="MFC0046947.1"/>
    </source>
</evidence>
<sequence>MNYPVFTNKARFVCSVLSSAVLLGLAGCQQQLQTAPTDASKHGADTPLAVQPLRLTGTYSATATVADQALQLRTDATALQVLDADGKVLASAAGRFERLTLLQQQADQLLITAVDKETQQLWLWQYQAGVLTPRFNYTLTSRVAEDLCFYQSKENQQLSLFVIGDRGGADQLLLQQQDQWLPQPVPMRVLNLPYDAKSCAVDHSKSVLYVSEPQGLWRFNAEAESDEAGTLMQARQPFGAIQNEISALQLLPDGQLLALEAEPARLLRFTPAADDSFSATASPLSTELALQSMSLQHNNQQIALQFAVEPAHLLDVQPLLSATLPIQLQPQQTATAVVFPQLQATLETASTTTRGDVIDDPAFWHHATNPANSRILATDKRSGLEVYNLQGERVQQLPVGRLNNVDVRYGLRWQGKPHDIAVASLRNNNSLQLFAIDAAGQLHDAGQVPTALPDIYGMCLYQPAADQLYAFVNDKSGRIDQFRLSSDGQQWQGELVRTLKVPSQPEGCVADDQNHQLYVGEEDVGVWTFAADAAAPVAGQLVITANDEQGPLVADVEGMALLPAGTFTTQNKPLLLISSQGNDSYVLYEATAPYAFVQRFRVGTNPQLGIDGSSETDGLDLTVKSLGPAFPFGAIAIQDGRNRMPEAGQNLKLVPLQQLEVVLKR</sequence>
<dbReference type="EMBL" id="JBHLXP010000001">
    <property type="protein sequence ID" value="MFC0046947.1"/>
    <property type="molecule type" value="Genomic_DNA"/>
</dbReference>
<keyword evidence="3" id="KW-1185">Reference proteome</keyword>
<dbReference type="InterPro" id="IPR011042">
    <property type="entry name" value="6-blade_b-propeller_TolB-like"/>
</dbReference>
<feature type="domain" description="BPP" evidence="1">
    <location>
        <begin position="18"/>
        <end position="324"/>
    </location>
</feature>
<dbReference type="SUPFAM" id="SSF50956">
    <property type="entry name" value="Thermostable phytase (3-phytase)"/>
    <property type="match status" value="2"/>
</dbReference>
<organism evidence="2 3">
    <name type="scientific">Rheinheimera tilapiae</name>
    <dbReference type="NCBI Taxonomy" id="875043"/>
    <lineage>
        <taxon>Bacteria</taxon>
        <taxon>Pseudomonadati</taxon>
        <taxon>Pseudomonadota</taxon>
        <taxon>Gammaproteobacteria</taxon>
        <taxon>Chromatiales</taxon>
        <taxon>Chromatiaceae</taxon>
        <taxon>Rheinheimera</taxon>
    </lineage>
</organism>
<dbReference type="Gene3D" id="2.120.10.30">
    <property type="entry name" value="TolB, C-terminal domain"/>
    <property type="match status" value="2"/>
</dbReference>
<evidence type="ECO:0000313" key="3">
    <source>
        <dbReference type="Proteomes" id="UP001589813"/>
    </source>
</evidence>
<reference evidence="2 3" key="1">
    <citation type="submission" date="2024-09" db="EMBL/GenBank/DDBJ databases">
        <authorList>
            <person name="Sun Q."/>
            <person name="Mori K."/>
        </authorList>
    </citation>
    <scope>NUCLEOTIDE SEQUENCE [LARGE SCALE GENOMIC DNA]</scope>
    <source>
        <strain evidence="2 3">KCTC 23315</strain>
    </source>
</reference>
<protein>
    <submittedName>
        <fullName evidence="2">Phytase</fullName>
    </submittedName>
</protein>
<comment type="caution">
    <text evidence="2">The sequence shown here is derived from an EMBL/GenBank/DDBJ whole genome shotgun (WGS) entry which is preliminary data.</text>
</comment>